<dbReference type="GO" id="GO:0000428">
    <property type="term" value="C:DNA-directed RNA polymerase complex"/>
    <property type="evidence" value="ECO:0007669"/>
    <property type="project" value="UniProtKB-KW"/>
</dbReference>
<reference evidence="2 3" key="1">
    <citation type="journal article" date="2018" name="IMA Fungus">
        <title>IMA Genome-F 10: Nine draft genome sequences of Claviceps purpurea s.lat., including C. arundinis, C. humidiphila, and C. cf. spartinae, pseudomolecules for the pitch canker pathogen Fusarium circinatum, draft genome of Davidsoniella eucalypti, Grosmannia galeiformis, Quambalaria eucalypti, and Teratosphaeria destructans.</title>
        <authorList>
            <person name="Wingfield B.D."/>
            <person name="Liu M."/>
            <person name="Nguyen H.D."/>
            <person name="Lane F.A."/>
            <person name="Morgan S.W."/>
            <person name="De Vos L."/>
            <person name="Wilken P.M."/>
            <person name="Duong T.A."/>
            <person name="Aylward J."/>
            <person name="Coetzee M.P."/>
            <person name="Dadej K."/>
            <person name="De Beer Z.W."/>
            <person name="Findlay W."/>
            <person name="Havenga M."/>
            <person name="Kolarik M."/>
            <person name="Menzies J.G."/>
            <person name="Naidoo K."/>
            <person name="Pochopski O."/>
            <person name="Shoukouhi P."/>
            <person name="Santana Q.C."/>
            <person name="Seifert K.A."/>
            <person name="Soal N."/>
            <person name="Steenkamp E.T."/>
            <person name="Tatham C.T."/>
            <person name="van der Nest M.A."/>
            <person name="Wingfield M.J."/>
        </authorList>
    </citation>
    <scope>NUCLEOTIDE SEQUENCE [LARGE SCALE GENOMIC DNA]</scope>
    <source>
        <strain evidence="2">CMW44962</strain>
    </source>
</reference>
<reference evidence="2 3" key="2">
    <citation type="journal article" date="2021" name="Curr. Genet.">
        <title>Genetic response to nitrogen starvation in the aggressive Eucalyptus foliar pathogen Teratosphaeria destructans.</title>
        <authorList>
            <person name="Havenga M."/>
            <person name="Wingfield B.D."/>
            <person name="Wingfield M.J."/>
            <person name="Dreyer L.L."/>
            <person name="Roets F."/>
            <person name="Aylward J."/>
        </authorList>
    </citation>
    <scope>NUCLEOTIDE SEQUENCE [LARGE SCALE GENOMIC DNA]</scope>
    <source>
        <strain evidence="2">CMW44962</strain>
    </source>
</reference>
<sequence length="511" mass="54501">MAKSKEKAAKSQKEKSDKSKKAAKEAPKKAGLSQEFVVDSDDEDAAPEDRKVKKGTVPASKESKSKSGKKQKPAPVKEPSSEEDENERESEDESSEQEEVQGPPPKISDQLPAKVNGVKRSAGEQSSEESSGESSSEEEEEERPAAKKAKTDEPEASDSSDESDAGDSEDDEHANSDVQRPRPASQAPEPEPAPSLPAKTFVPPSGYTPLEIPDIAAMPVESLGGKQIWHITAPSGVPLSSIAEVSLDVLRSGKPVLSHKGADYTLNEENVGDANPYIYLPGKDGYIAAPQRVSRTLHLQQTISLPNLTKRQANHEEGSAAATDIAEAAVSTVRPQPKGLRMRWKPLGFGSGEPGMPLSDSDDEQERSKSKDGFQFPKALGAHGGSDPMPNKNGEVPTKKHKKKRKDGPQKDLIADSQLAEDGGAATGGTNGAVSHQHGSQATLAVSPAKKAVMPEALADADGDVAMADGVEEENKMSREDKAKRKEEKRRKKEAKVKAKEAKAKAKEAAE</sequence>
<dbReference type="OrthoDB" id="76224at2759"/>
<feature type="compositionally biased region" description="Basic and acidic residues" evidence="1">
    <location>
        <begin position="473"/>
        <end position="486"/>
    </location>
</feature>
<feature type="region of interest" description="Disordered" evidence="1">
    <location>
        <begin position="312"/>
        <end position="511"/>
    </location>
</feature>
<evidence type="ECO:0000313" key="3">
    <source>
        <dbReference type="Proteomes" id="UP001138500"/>
    </source>
</evidence>
<dbReference type="Pfam" id="PF08208">
    <property type="entry name" value="RNA_polI_A34"/>
    <property type="match status" value="1"/>
</dbReference>
<organism evidence="2 3">
    <name type="scientific">Teratosphaeria destructans</name>
    <dbReference type="NCBI Taxonomy" id="418781"/>
    <lineage>
        <taxon>Eukaryota</taxon>
        <taxon>Fungi</taxon>
        <taxon>Dikarya</taxon>
        <taxon>Ascomycota</taxon>
        <taxon>Pezizomycotina</taxon>
        <taxon>Dothideomycetes</taxon>
        <taxon>Dothideomycetidae</taxon>
        <taxon>Mycosphaerellales</taxon>
        <taxon>Teratosphaeriaceae</taxon>
        <taxon>Teratosphaeria</taxon>
    </lineage>
</organism>
<evidence type="ECO:0000313" key="2">
    <source>
        <dbReference type="EMBL" id="KAH9826601.1"/>
    </source>
</evidence>
<protein>
    <submittedName>
        <fullName evidence="2">DNA-directed RNA polymerase I</fullName>
    </submittedName>
</protein>
<evidence type="ECO:0000256" key="1">
    <source>
        <dbReference type="SAM" id="MobiDB-lite"/>
    </source>
</evidence>
<gene>
    <name evidence="2" type="ORF">Tdes44962_MAKER00565</name>
</gene>
<dbReference type="PANTHER" id="PTHR28155:SF1">
    <property type="entry name" value="DNA-DIRECTED RNA POLYMERASE I SUBUNIT RPA34.5-DOMAIN-CONTAINING PROTEIN"/>
    <property type="match status" value="1"/>
</dbReference>
<dbReference type="GO" id="GO:0006360">
    <property type="term" value="P:transcription by RNA polymerase I"/>
    <property type="evidence" value="ECO:0007669"/>
    <property type="project" value="InterPro"/>
</dbReference>
<feature type="compositionally biased region" description="Acidic residues" evidence="1">
    <location>
        <begin position="81"/>
        <end position="99"/>
    </location>
</feature>
<dbReference type="Proteomes" id="UP001138500">
    <property type="component" value="Unassembled WGS sequence"/>
</dbReference>
<feature type="region of interest" description="Disordered" evidence="1">
    <location>
        <begin position="1"/>
        <end position="205"/>
    </location>
</feature>
<dbReference type="InterPro" id="IPR053263">
    <property type="entry name" value="Euk_RPA34_RNAP_subunit"/>
</dbReference>
<dbReference type="PANTHER" id="PTHR28155">
    <property type="entry name" value="ACR243WP"/>
    <property type="match status" value="1"/>
</dbReference>
<feature type="compositionally biased region" description="Basic and acidic residues" evidence="1">
    <location>
        <begin position="1"/>
        <end position="28"/>
    </location>
</feature>
<accession>A0A9W7SQ94</accession>
<feature type="compositionally biased region" description="Acidic residues" evidence="1">
    <location>
        <begin position="126"/>
        <end position="142"/>
    </location>
</feature>
<dbReference type="Gene3D" id="6.20.250.70">
    <property type="match status" value="1"/>
</dbReference>
<keyword evidence="2" id="KW-0804">Transcription</keyword>
<keyword evidence="3" id="KW-1185">Reference proteome</keyword>
<comment type="caution">
    <text evidence="2">The sequence shown here is derived from an EMBL/GenBank/DDBJ whole genome shotgun (WGS) entry which is preliminary data.</text>
</comment>
<name>A0A9W7SQ94_9PEZI</name>
<proteinExistence type="predicted"/>
<keyword evidence="2" id="KW-0240">DNA-directed RNA polymerase</keyword>
<dbReference type="EMBL" id="RIBY02001978">
    <property type="protein sequence ID" value="KAH9826601.1"/>
    <property type="molecule type" value="Genomic_DNA"/>
</dbReference>
<dbReference type="AlphaFoldDB" id="A0A9W7SQ94"/>
<dbReference type="InterPro" id="IPR013240">
    <property type="entry name" value="DNA-dir_RNA_pol1_su_RPA34"/>
</dbReference>
<feature type="compositionally biased region" description="Basic and acidic residues" evidence="1">
    <location>
        <begin position="496"/>
        <end position="511"/>
    </location>
</feature>
<feature type="compositionally biased region" description="Basic and acidic residues" evidence="1">
    <location>
        <begin position="143"/>
        <end position="153"/>
    </location>
</feature>
<feature type="compositionally biased region" description="Acidic residues" evidence="1">
    <location>
        <begin position="154"/>
        <end position="172"/>
    </location>
</feature>